<gene>
    <name evidence="1" type="ORF">GCM10007047_00380</name>
</gene>
<dbReference type="EMBL" id="BMXG01000001">
    <property type="protein sequence ID" value="GHB89815.1"/>
    <property type="molecule type" value="Genomic_DNA"/>
</dbReference>
<name>A0A8J3GBU4_9BACT</name>
<protein>
    <submittedName>
        <fullName evidence="1">Uncharacterized protein</fullName>
    </submittedName>
</protein>
<reference evidence="1" key="2">
    <citation type="submission" date="2020-09" db="EMBL/GenBank/DDBJ databases">
        <authorList>
            <person name="Sun Q."/>
            <person name="Kim S."/>
        </authorList>
    </citation>
    <scope>NUCLEOTIDE SEQUENCE</scope>
    <source>
        <strain evidence="1">KCTC 12870</strain>
    </source>
</reference>
<evidence type="ECO:0000313" key="2">
    <source>
        <dbReference type="Proteomes" id="UP000642829"/>
    </source>
</evidence>
<accession>A0A8J3GBU4</accession>
<organism evidence="1 2">
    <name type="scientific">Cerasicoccus arenae</name>
    <dbReference type="NCBI Taxonomy" id="424488"/>
    <lineage>
        <taxon>Bacteria</taxon>
        <taxon>Pseudomonadati</taxon>
        <taxon>Verrucomicrobiota</taxon>
        <taxon>Opitutia</taxon>
        <taxon>Puniceicoccales</taxon>
        <taxon>Cerasicoccaceae</taxon>
        <taxon>Cerasicoccus</taxon>
    </lineage>
</organism>
<sequence>MSRKRIVYGLLLGLIANGLWANFPQLNWIQFRQKTGGTLAEFNQYKRDYATYHPADISQDHVISSTELENYADAWRNGEKWARHGNQQIPIDYVSLAAQIQWEFDGLYFYFGDHFEGIEDVNDIYNYYSYGLDSVVGGVGWDWVSEYYIYKPPSVTVELNPPDGFWVVAIEETLPAGWTAEQYRETWEGISKSQEYQTDVEREDRDLEMAAFSVENGRTVVRWGPFDGYPNTLRYAVAHPEGLLPDSDQIVGVQSYDGVSRPTLERTIKPAFEKRYPEYNDFGINISDADVPVPNVDFRGDANGDGYNNLIAWLTTGNLEVPMGDLKPVYTLVNEVGVMKMKCRYYLAVQSWQAKVYFLRSTDLTNWFYTQAESIQRLPNQDVGQSLAYEATLLCEGGDYFRLLWAEDFSRGIAAPKNPFSSSGHRKVGDPYIPATE</sequence>
<dbReference type="Proteomes" id="UP000642829">
    <property type="component" value="Unassembled WGS sequence"/>
</dbReference>
<proteinExistence type="predicted"/>
<keyword evidence="2" id="KW-1185">Reference proteome</keyword>
<evidence type="ECO:0000313" key="1">
    <source>
        <dbReference type="EMBL" id="GHB89815.1"/>
    </source>
</evidence>
<dbReference type="RefSeq" id="WP_189510516.1">
    <property type="nucleotide sequence ID" value="NZ_BMXG01000001.1"/>
</dbReference>
<dbReference type="AlphaFoldDB" id="A0A8J3GBU4"/>
<reference evidence="1" key="1">
    <citation type="journal article" date="2014" name="Int. J. Syst. Evol. Microbiol.">
        <title>Complete genome sequence of Corynebacterium casei LMG S-19264T (=DSM 44701T), isolated from a smear-ripened cheese.</title>
        <authorList>
            <consortium name="US DOE Joint Genome Institute (JGI-PGF)"/>
            <person name="Walter F."/>
            <person name="Albersmeier A."/>
            <person name="Kalinowski J."/>
            <person name="Ruckert C."/>
        </authorList>
    </citation>
    <scope>NUCLEOTIDE SEQUENCE</scope>
    <source>
        <strain evidence="1">KCTC 12870</strain>
    </source>
</reference>
<comment type="caution">
    <text evidence="1">The sequence shown here is derived from an EMBL/GenBank/DDBJ whole genome shotgun (WGS) entry which is preliminary data.</text>
</comment>